<proteinExistence type="predicted"/>
<dbReference type="RefSeq" id="WP_375522284.1">
    <property type="nucleotide sequence ID" value="NZ_JBHIRY010000031.1"/>
</dbReference>
<dbReference type="EMBL" id="JBHIRY010000031">
    <property type="protein sequence ID" value="MFB5763233.1"/>
    <property type="molecule type" value="Genomic_DNA"/>
</dbReference>
<feature type="transmembrane region" description="Helical" evidence="2">
    <location>
        <begin position="7"/>
        <end position="31"/>
    </location>
</feature>
<keyword evidence="2" id="KW-0812">Transmembrane</keyword>
<evidence type="ECO:0000313" key="3">
    <source>
        <dbReference type="EMBL" id="MFB5763233.1"/>
    </source>
</evidence>
<feature type="region of interest" description="Disordered" evidence="1">
    <location>
        <begin position="140"/>
        <end position="189"/>
    </location>
</feature>
<feature type="transmembrane region" description="Helical" evidence="2">
    <location>
        <begin position="37"/>
        <end position="62"/>
    </location>
</feature>
<reference evidence="3 4" key="1">
    <citation type="submission" date="2024-09" db="EMBL/GenBank/DDBJ databases">
        <title>Paenibacillus zeirhizospherea sp. nov., isolated from surface of the maize (Zea mays) roots in a horticulture field, Hungary.</title>
        <authorList>
            <person name="Marton D."/>
            <person name="Farkas M."/>
            <person name="Bedics A."/>
            <person name="Toth E."/>
            <person name="Tancsics A."/>
            <person name="Boka K."/>
            <person name="Marati G."/>
            <person name="Kriszt B."/>
            <person name="Cserhati M."/>
        </authorList>
    </citation>
    <scope>NUCLEOTIDE SEQUENCE [LARGE SCALE GENOMIC DNA]</scope>
    <source>
        <strain evidence="3 4">JCM 18446</strain>
    </source>
</reference>
<evidence type="ECO:0000256" key="2">
    <source>
        <dbReference type="SAM" id="Phobius"/>
    </source>
</evidence>
<keyword evidence="2" id="KW-1133">Transmembrane helix</keyword>
<feature type="transmembrane region" description="Helical" evidence="2">
    <location>
        <begin position="107"/>
        <end position="126"/>
    </location>
</feature>
<gene>
    <name evidence="3" type="ORF">ACE5LO_22915</name>
</gene>
<keyword evidence="2" id="KW-0472">Membrane</keyword>
<keyword evidence="4" id="KW-1185">Reference proteome</keyword>
<evidence type="ECO:0000313" key="4">
    <source>
        <dbReference type="Proteomes" id="UP001580430"/>
    </source>
</evidence>
<feature type="compositionally biased region" description="Pro residues" evidence="1">
    <location>
        <begin position="179"/>
        <end position="189"/>
    </location>
</feature>
<sequence>MMQWIKFVVMGILFWLVAFVFFRFLGTYVLLGPQESYFTTFLLLMLVVILLLFGGLSLFVRLRMYRAKGAATRFGHWLAFTGLVLNGFIVWYRNVVFPPFSPGQHEAYTICIIFACALALLIPSIMDRLIRAPKPEFQFSRDVSNPSETDKTSKTSAQNTDILDEQKGVNDIREEHNPPDPTPPKGTIP</sequence>
<comment type="caution">
    <text evidence="3">The sequence shown here is derived from an EMBL/GenBank/DDBJ whole genome shotgun (WGS) entry which is preliminary data.</text>
</comment>
<accession>A0ABV5C6S7</accession>
<dbReference type="Proteomes" id="UP001580430">
    <property type="component" value="Unassembled WGS sequence"/>
</dbReference>
<feature type="compositionally biased region" description="Basic and acidic residues" evidence="1">
    <location>
        <begin position="164"/>
        <end position="178"/>
    </location>
</feature>
<organism evidence="3 4">
    <name type="scientific">Paenibacillus medicaginis</name>
    <dbReference type="NCBI Taxonomy" id="1470560"/>
    <lineage>
        <taxon>Bacteria</taxon>
        <taxon>Bacillati</taxon>
        <taxon>Bacillota</taxon>
        <taxon>Bacilli</taxon>
        <taxon>Bacillales</taxon>
        <taxon>Paenibacillaceae</taxon>
        <taxon>Paenibacillus</taxon>
    </lineage>
</organism>
<name>A0ABV5C6S7_9BACL</name>
<evidence type="ECO:0000256" key="1">
    <source>
        <dbReference type="SAM" id="MobiDB-lite"/>
    </source>
</evidence>
<feature type="transmembrane region" description="Helical" evidence="2">
    <location>
        <begin position="74"/>
        <end position="92"/>
    </location>
</feature>
<protein>
    <submittedName>
        <fullName evidence="3">Uncharacterized protein</fullName>
    </submittedName>
</protein>